<proteinExistence type="predicted"/>
<dbReference type="InterPro" id="IPR045351">
    <property type="entry name" value="DUF6531"/>
</dbReference>
<dbReference type="NCBIfam" id="TIGR03696">
    <property type="entry name" value="Rhs_assc_core"/>
    <property type="match status" value="1"/>
</dbReference>
<dbReference type="PANTHER" id="PTHR32305:SF17">
    <property type="entry name" value="TRNA NUCLEASE WAPA"/>
    <property type="match status" value="1"/>
</dbReference>
<dbReference type="Pfam" id="PF24517">
    <property type="entry name" value="CBM96"/>
    <property type="match status" value="1"/>
</dbReference>
<evidence type="ECO:0000313" key="10">
    <source>
        <dbReference type="EMBL" id="MBM7616442.1"/>
    </source>
</evidence>
<sequence length="1893" mass="209901">MSLFNSKLFKSISLILVFMMLFNLAGITYVDASATNERRSFHGQAKEKIQAKIGELPNTPPSERMELTSKRTRYSTRYINPDGSFTEEIFLEPTYYQDPTTKEYKKINNRLNASARKSGKLENKSNDFNAFFSNASGTNELLSVEKNGRTIDFIPVGAKKVNGKTTNNEILYQGIYSNVDFRYELQGSKVKEDIILHQYTGQNVFSFELKLKGYTVAQGEDGIIYFTNNKGEKEWYFEPPFMLDANEKYSDDVKFTLRQEGGKTFVDVVAGVDFLENPDTKYPVIIDPTINNWDIMMDTFISNWYPSSSFSGATRFYTGYDSGYYGTMRSMVKFFLPSLPSDAHITSANFNAYQNGTNTDTVTVDLHRVTSDWTNSVTWNTQPTIKSTAESGVTSNASGQYWQFYITQLVKDWYYGTQPNYGVMLKQSNETSNFRRFTSIESGSYTPRLTIDYTVEPIGQEDFWGYSKDGVNIASGNLVLQQGDLSIPGRGIPVGLTRTFNSRKNHVTGIFGNGWRSNYEAIIVDTGSGPITLVDGDSTRHIFGQKIGGGYAPAGGIYLDLVKNADGTYTITQMDGTKINFNTSGKITTMVDTNNNTTTLNYSSGRLVSVTDASDRITSLAYNANGFVSSVTDPANRVIQYQYDTEGNLTKVIDPEAKAITMAYGTDKSLTTVTDQRGVATTIGYDTSNRVASISSPITIDGVATTSTTTYNYVSSTTTTMVDGEGRRIDYEYNSNKNMVQMTENPLDSATMAVTTFVYDDNNNLVQITDANNNKKTEGKKSYVYQYDANGNVISVQLPEGQKSEFFFDDKNNQISESDPEGNISRSQYDDSNNQTASVDAAIQSTASRYFANGNQQYSFKNITSADNLNQNSSFELDADLNNQPDHWTNAVESGKTATFDWSSVSKYGNKSISISNPTGWAVVSSDLIPYETGKNYVFSGNVKTDNTVGHATIKVDFFNDQGNWLGQKIANSITGTHDWTRLQAVVDEVPVGTTQMKLVVSLAAGTGTAYFDGVQIEKGSIASNYNLLENSGFERDSNNDGIPNQWTTSGNFTTNDKIYTKADVTDENVLEGQHSFKITGESGKNKFIRQRINLSGGPNTKLTLSGWSRQVGANPNGGNYLMQVAINHTDGTVDWNNANDFSKTETEWQHVAASVNVNATKNFSSIDVYYYYYNQTGTAYFDGTRLEVGDSVTSYNYDTRGNYTTSVKDGLGNTVSFGYDDGGNKTSITDGKLKTTYFAYDKRNLLTRVTDTKGGITSYSYDNAGNRTTITDARSKVTNYEFNEFNQISKIINPLNQVTRLEYDKNGNQTKLIYPKGDTISSSYNALNRLDKILYNGVQRFGYTYDANGNVTGITDTVPSKNQTITYDDNARLTKVETGTNNSIQYNYDLNSNITSLVKTAGATSITTGYSYNQLNQMVQLTRNGSNLARFVYDEEGNIITTNRQNDSSTTSLFDEANRLKNITNFSRTGGILNRFTYSYDANGNRTNVVTNSGTINYQYDDLNQLTQETLLDGTTISYEHDAVGNRTKKISTTGGVATTTNYTYNDGNELISVNGQAYSYDANGNLTNNGNKTYIYDLDNRLKEVKDNQGQTIASFTYDHEGKRNSMTTNSGTTHFHYNGDEVVYETDSNNAIVAEYTYDPESNPATMTRGGVTYYYHINGHGDVVTLTDASANVVAEYDYDAYGNIISQSGTMASVNPYRYAGYRYDEVTGLYYLMARYYDAVVGRFISRDPFHGIEADPSSLNQYNYCGSNPVMYTDPTGNYWGNHWWNSRFVVKTALNVALALIVGGGLNAFANYAKKLTAKYSARSAAVIFSDQLKAKLIAKGMKASLAQALGSVGKAGWGLLTAALDPGSSIFDWADKADYVPNNGYLNIDVRYGNSTAIFKRRLF</sequence>
<accession>A0ABS2NUK0</accession>
<evidence type="ECO:0000256" key="6">
    <source>
        <dbReference type="SAM" id="Phobius"/>
    </source>
</evidence>
<evidence type="ECO:0000313" key="11">
    <source>
        <dbReference type="Proteomes" id="UP001314796"/>
    </source>
</evidence>
<keyword evidence="2" id="KW-0964">Secreted</keyword>
<keyword evidence="6" id="KW-0812">Transmembrane</keyword>
<dbReference type="InterPro" id="IPR050708">
    <property type="entry name" value="T6SS_VgrG/RHS"/>
</dbReference>
<feature type="domain" description="Carbohydrate-binding module family 96" evidence="8">
    <location>
        <begin position="297"/>
        <end position="452"/>
    </location>
</feature>
<dbReference type="InterPro" id="IPR056823">
    <property type="entry name" value="TEN-like_YD-shell"/>
</dbReference>
<evidence type="ECO:0000259" key="9">
    <source>
        <dbReference type="Pfam" id="PF25023"/>
    </source>
</evidence>
<feature type="transmembrane region" description="Helical" evidence="6">
    <location>
        <begin position="12"/>
        <end position="30"/>
    </location>
</feature>
<keyword evidence="6" id="KW-0472">Membrane</keyword>
<evidence type="ECO:0000256" key="3">
    <source>
        <dbReference type="ARBA" id="ARBA00022729"/>
    </source>
</evidence>
<comment type="subcellular location">
    <subcellularLocation>
        <location evidence="1">Secreted</location>
    </subcellularLocation>
</comment>
<comment type="caution">
    <text evidence="10">The sequence shown here is derived from an EMBL/GenBank/DDBJ whole genome shotgun (WGS) entry which is preliminary data.</text>
</comment>
<dbReference type="Gene3D" id="2.180.10.10">
    <property type="entry name" value="RHS repeat-associated core"/>
    <property type="match status" value="2"/>
</dbReference>
<keyword evidence="6" id="KW-1133">Transmembrane helix</keyword>
<dbReference type="Pfam" id="PF05593">
    <property type="entry name" value="RHS_repeat"/>
    <property type="match status" value="4"/>
</dbReference>
<evidence type="ECO:0000256" key="2">
    <source>
        <dbReference type="ARBA" id="ARBA00022525"/>
    </source>
</evidence>
<keyword evidence="3" id="KW-0732">Signal</keyword>
<protein>
    <submittedName>
        <fullName evidence="10">RHS repeat-associated protein</fullName>
    </submittedName>
</protein>
<dbReference type="Pfam" id="PF25023">
    <property type="entry name" value="TEN_YD-shell"/>
    <property type="match status" value="1"/>
</dbReference>
<dbReference type="EMBL" id="JAFBEE010000039">
    <property type="protein sequence ID" value="MBM7616442.1"/>
    <property type="molecule type" value="Genomic_DNA"/>
</dbReference>
<dbReference type="PANTHER" id="PTHR32305">
    <property type="match status" value="1"/>
</dbReference>
<keyword evidence="4" id="KW-0677">Repeat</keyword>
<evidence type="ECO:0000259" key="8">
    <source>
        <dbReference type="Pfam" id="PF24517"/>
    </source>
</evidence>
<dbReference type="RefSeq" id="WP_204404649.1">
    <property type="nucleotide sequence ID" value="NZ_JAFBEE010000039.1"/>
</dbReference>
<gene>
    <name evidence="10" type="ORF">JOC73_003025</name>
</gene>
<dbReference type="Gene3D" id="2.60.120.260">
    <property type="entry name" value="Galactose-binding domain-like"/>
    <property type="match status" value="1"/>
</dbReference>
<dbReference type="InterPro" id="IPR006530">
    <property type="entry name" value="YD"/>
</dbReference>
<organism evidence="10 11">
    <name type="scientific">Alkaliphilus hydrothermalis</name>
    <dbReference type="NCBI Taxonomy" id="1482730"/>
    <lineage>
        <taxon>Bacteria</taxon>
        <taxon>Bacillati</taxon>
        <taxon>Bacillota</taxon>
        <taxon>Clostridia</taxon>
        <taxon>Peptostreptococcales</taxon>
        <taxon>Natronincolaceae</taxon>
        <taxon>Alkaliphilus</taxon>
    </lineage>
</organism>
<evidence type="ECO:0000256" key="1">
    <source>
        <dbReference type="ARBA" id="ARBA00004613"/>
    </source>
</evidence>
<dbReference type="InterPro" id="IPR031325">
    <property type="entry name" value="RHS_repeat"/>
</dbReference>
<feature type="domain" description="DUF6531" evidence="7">
    <location>
        <begin position="469"/>
        <end position="543"/>
    </location>
</feature>
<dbReference type="InterPro" id="IPR022385">
    <property type="entry name" value="Rhs_assc_core"/>
</dbReference>
<evidence type="ECO:0000256" key="4">
    <source>
        <dbReference type="ARBA" id="ARBA00022737"/>
    </source>
</evidence>
<dbReference type="NCBIfam" id="NF033679">
    <property type="entry name" value="DNRLRE_dom"/>
    <property type="match status" value="1"/>
</dbReference>
<keyword evidence="11" id="KW-1185">Reference proteome</keyword>
<dbReference type="Proteomes" id="UP001314796">
    <property type="component" value="Unassembled WGS sequence"/>
</dbReference>
<feature type="compositionally biased region" description="Polar residues" evidence="5">
    <location>
        <begin position="824"/>
        <end position="836"/>
    </location>
</feature>
<dbReference type="InterPro" id="IPR055372">
    <property type="entry name" value="CBM96"/>
</dbReference>
<dbReference type="Pfam" id="PF20148">
    <property type="entry name" value="DUF6531"/>
    <property type="match status" value="1"/>
</dbReference>
<name>A0ABS2NUK0_9FIRM</name>
<evidence type="ECO:0000256" key="5">
    <source>
        <dbReference type="SAM" id="MobiDB-lite"/>
    </source>
</evidence>
<feature type="region of interest" description="Disordered" evidence="5">
    <location>
        <begin position="812"/>
        <end position="836"/>
    </location>
</feature>
<evidence type="ECO:0000259" key="7">
    <source>
        <dbReference type="Pfam" id="PF20148"/>
    </source>
</evidence>
<feature type="domain" description="Teneurin-like YD-shell" evidence="9">
    <location>
        <begin position="1492"/>
        <end position="1757"/>
    </location>
</feature>
<dbReference type="NCBIfam" id="TIGR01643">
    <property type="entry name" value="YD_repeat_2x"/>
    <property type="match status" value="3"/>
</dbReference>
<reference evidence="10 11" key="1">
    <citation type="submission" date="2021-01" db="EMBL/GenBank/DDBJ databases">
        <title>Genomic Encyclopedia of Type Strains, Phase IV (KMG-IV): sequencing the most valuable type-strain genomes for metagenomic binning, comparative biology and taxonomic classification.</title>
        <authorList>
            <person name="Goeker M."/>
        </authorList>
    </citation>
    <scope>NUCLEOTIDE SEQUENCE [LARGE SCALE GENOMIC DNA]</scope>
    <source>
        <strain evidence="10 11">DSM 25890</strain>
    </source>
</reference>